<dbReference type="GO" id="GO:0005737">
    <property type="term" value="C:cytoplasm"/>
    <property type="evidence" value="ECO:0007669"/>
    <property type="project" value="TreeGrafter"/>
</dbReference>
<sequence length="624" mass="69179">MGSSITRSTGTRPSGAAPQRPVSAAYTQAAITKSLAADASSRAVARMSRAGSQVHRAAAITELGALNTQELAAEERLAGLWGRPVGSPCNALERAIGARFNSDGEVDKFVKGMIRIQRLAAPYRKKVKNIHYRRNVAREILKTEEFYVESLDVLLCTFLEPLMKLAALKKEQLPQITNLVSNLVIIRNFNKTLLQDMRPRLEAWSESQCIGDIFVSTSMYLKSYTVYVSIYNGATTELVDCCKRNVEIDSFLTAQSEQASRQSIYAYLIQPVQRIPRYRMLLADLLKHTGPTHKDHANLEKATNLVGDVASIVNSKAAEAERIAKVIEIQNRLIGCAVGLVSPSRRFVESSLVLVWNNNMKPDQAERRVIFLFNDLIVEAKPSKKGGEEDKVKFIQDYHLTRLHPSRSDHHYGIFLLMEGGEPLLKLFFKEKVERDKIKEELKKVLDELKVNRQKYEELVDKRARERAEKTKEMFDARYNLNSSSSETEPTPAAEGGKDNKWEARLKAMKERQAALRQQPEETPQTKSRSLSTGLPPAKEALGVPQQPAGPAGGRSATVASARYSLPPTLMPPQPSPVSEKLSSSGGGVATKSPQKKKGNISRLSAFFGGSSAKKMNKDKDATA</sequence>
<dbReference type="OrthoDB" id="660555at2759"/>
<dbReference type="Gene3D" id="1.20.900.10">
    <property type="entry name" value="Dbl homology (DH) domain"/>
    <property type="match status" value="1"/>
</dbReference>
<dbReference type="VEuPathDB" id="AmoebaDB:ACA1_288410"/>
<dbReference type="EMBL" id="KB007805">
    <property type="protein sequence ID" value="ELR25120.1"/>
    <property type="molecule type" value="Genomic_DNA"/>
</dbReference>
<dbReference type="PANTHER" id="PTHR12673:SF124">
    <property type="entry name" value="PLECKSTRIN DOMAIN-CONTAINING PROTEIN"/>
    <property type="match status" value="1"/>
</dbReference>
<keyword evidence="1" id="KW-0175">Coiled coil</keyword>
<dbReference type="InterPro" id="IPR051092">
    <property type="entry name" value="FYVE_RhoGEF_PH"/>
</dbReference>
<dbReference type="Gene3D" id="2.30.29.30">
    <property type="entry name" value="Pleckstrin-homology domain (PH domain)/Phosphotyrosine-binding domain (PTB)"/>
    <property type="match status" value="1"/>
</dbReference>
<dbReference type="InterPro" id="IPR000219">
    <property type="entry name" value="DH_dom"/>
</dbReference>
<dbReference type="SUPFAM" id="SSF50729">
    <property type="entry name" value="PH domain-like"/>
    <property type="match status" value="1"/>
</dbReference>
<accession>L8HIV0</accession>
<proteinExistence type="predicted"/>
<dbReference type="GO" id="GO:0005085">
    <property type="term" value="F:guanyl-nucleotide exchange factor activity"/>
    <property type="evidence" value="ECO:0007669"/>
    <property type="project" value="InterPro"/>
</dbReference>
<dbReference type="AlphaFoldDB" id="L8HIV0"/>
<feature type="compositionally biased region" description="Polar residues" evidence="2">
    <location>
        <begin position="480"/>
        <end position="489"/>
    </location>
</feature>
<feature type="compositionally biased region" description="Polar residues" evidence="2">
    <location>
        <begin position="521"/>
        <end position="533"/>
    </location>
</feature>
<evidence type="ECO:0000313" key="5">
    <source>
        <dbReference type="Proteomes" id="UP000011083"/>
    </source>
</evidence>
<feature type="domain" description="DH" evidence="3">
    <location>
        <begin position="132"/>
        <end position="316"/>
    </location>
</feature>
<feature type="region of interest" description="Disordered" evidence="2">
    <location>
        <begin position="1"/>
        <end position="22"/>
    </location>
</feature>
<organism evidence="4 5">
    <name type="scientific">Acanthamoeba castellanii (strain ATCC 30010 / Neff)</name>
    <dbReference type="NCBI Taxonomy" id="1257118"/>
    <lineage>
        <taxon>Eukaryota</taxon>
        <taxon>Amoebozoa</taxon>
        <taxon>Discosea</taxon>
        <taxon>Longamoebia</taxon>
        <taxon>Centramoebida</taxon>
        <taxon>Acanthamoebidae</taxon>
        <taxon>Acanthamoeba</taxon>
    </lineage>
</organism>
<dbReference type="KEGG" id="acan:ACA1_288410"/>
<evidence type="ECO:0000313" key="4">
    <source>
        <dbReference type="EMBL" id="ELR25120.1"/>
    </source>
</evidence>
<dbReference type="GeneID" id="14926163"/>
<reference evidence="4 5" key="1">
    <citation type="journal article" date="2013" name="Genome Biol.">
        <title>Genome of Acanthamoeba castellanii highlights extensive lateral gene transfer and early evolution of tyrosine kinase signaling.</title>
        <authorList>
            <person name="Clarke M."/>
            <person name="Lohan A.J."/>
            <person name="Liu B."/>
            <person name="Lagkouvardos I."/>
            <person name="Roy S."/>
            <person name="Zafar N."/>
            <person name="Bertelli C."/>
            <person name="Schilde C."/>
            <person name="Kianianmomeni A."/>
            <person name="Burglin T.R."/>
            <person name="Frech C."/>
            <person name="Turcotte B."/>
            <person name="Kopec K.O."/>
            <person name="Synnott J.M."/>
            <person name="Choo C."/>
            <person name="Paponov I."/>
            <person name="Finkler A."/>
            <person name="Soon Heng Tan C."/>
            <person name="Hutchins A.P."/>
            <person name="Weinmeier T."/>
            <person name="Rattei T."/>
            <person name="Chu J.S."/>
            <person name="Gimenez G."/>
            <person name="Irimia M."/>
            <person name="Rigden D.J."/>
            <person name="Fitzpatrick D.A."/>
            <person name="Lorenzo-Morales J."/>
            <person name="Bateman A."/>
            <person name="Chiu C.H."/>
            <person name="Tang P."/>
            <person name="Hegemann P."/>
            <person name="Fromm H."/>
            <person name="Raoult D."/>
            <person name="Greub G."/>
            <person name="Miranda-Saavedra D."/>
            <person name="Chen N."/>
            <person name="Nash P."/>
            <person name="Ginger M.L."/>
            <person name="Horn M."/>
            <person name="Schaap P."/>
            <person name="Caler L."/>
            <person name="Loftus B."/>
        </authorList>
    </citation>
    <scope>NUCLEOTIDE SEQUENCE [LARGE SCALE GENOMIC DNA]</scope>
    <source>
        <strain evidence="4 5">Neff</strain>
    </source>
</reference>
<evidence type="ECO:0000259" key="3">
    <source>
        <dbReference type="PROSITE" id="PS50010"/>
    </source>
</evidence>
<dbReference type="SMART" id="SM00325">
    <property type="entry name" value="RhoGEF"/>
    <property type="match status" value="1"/>
</dbReference>
<dbReference type="SUPFAM" id="SSF48065">
    <property type="entry name" value="DBL homology domain (DH-domain)"/>
    <property type="match status" value="1"/>
</dbReference>
<dbReference type="PROSITE" id="PS50010">
    <property type="entry name" value="DH_2"/>
    <property type="match status" value="1"/>
</dbReference>
<dbReference type="InterPro" id="IPR035899">
    <property type="entry name" value="DBL_dom_sf"/>
</dbReference>
<keyword evidence="5" id="KW-1185">Reference proteome</keyword>
<feature type="compositionally biased region" description="Basic and acidic residues" evidence="2">
    <location>
        <begin position="496"/>
        <end position="514"/>
    </location>
</feature>
<dbReference type="Pfam" id="PF16453">
    <property type="entry name" value="IQ_SEC7_PH"/>
    <property type="match status" value="1"/>
</dbReference>
<feature type="compositionally biased region" description="Polar residues" evidence="2">
    <location>
        <begin position="1"/>
        <end position="12"/>
    </location>
</feature>
<dbReference type="InterPro" id="IPR033742">
    <property type="entry name" value="IQSEC_PH"/>
</dbReference>
<dbReference type="PANTHER" id="PTHR12673">
    <property type="entry name" value="FACIOGENITAL DYSPLASIA PROTEIN"/>
    <property type="match status" value="1"/>
</dbReference>
<feature type="region of interest" description="Disordered" evidence="2">
    <location>
        <begin position="474"/>
        <end position="624"/>
    </location>
</feature>
<protein>
    <submittedName>
        <fullName evidence="4">RhoGEF domain containing protein</fullName>
    </submittedName>
</protein>
<evidence type="ECO:0000256" key="1">
    <source>
        <dbReference type="SAM" id="Coils"/>
    </source>
</evidence>
<dbReference type="Proteomes" id="UP000011083">
    <property type="component" value="Unassembled WGS sequence"/>
</dbReference>
<dbReference type="Pfam" id="PF00621">
    <property type="entry name" value="RhoGEF"/>
    <property type="match status" value="1"/>
</dbReference>
<feature type="coiled-coil region" evidence="1">
    <location>
        <begin position="435"/>
        <end position="466"/>
    </location>
</feature>
<dbReference type="CDD" id="cd00160">
    <property type="entry name" value="RhoGEF"/>
    <property type="match status" value="1"/>
</dbReference>
<dbReference type="InterPro" id="IPR011993">
    <property type="entry name" value="PH-like_dom_sf"/>
</dbReference>
<dbReference type="RefSeq" id="XP_004367875.1">
    <property type="nucleotide sequence ID" value="XM_004367818.1"/>
</dbReference>
<gene>
    <name evidence="4" type="ORF">ACA1_288410</name>
</gene>
<name>L8HIV0_ACACF</name>
<evidence type="ECO:0000256" key="2">
    <source>
        <dbReference type="SAM" id="MobiDB-lite"/>
    </source>
</evidence>